<evidence type="ECO:0008006" key="4">
    <source>
        <dbReference type="Google" id="ProtNLM"/>
    </source>
</evidence>
<feature type="compositionally biased region" description="Low complexity" evidence="1">
    <location>
        <begin position="16"/>
        <end position="28"/>
    </location>
</feature>
<sequence>MASTTTSSGCSSMPITNNTTTSGRSTSSSNLTFGLEYEFKLRVTAEQLQQELRSNPTTSNIEVVTNPGRVRLSKAGPQYLQNDYLNFAFRDPGNHPQSTTLVSKTTGKQCDFRGYTTEALKIVQRCLQAIPDYHSTTIYQGASKQQDFSSARLHLTNDTSLNGLTNATKVSRGLCTPEEANTTDFIACEIVTAPHSSLEEASEEIAKVSTALCSDHLDYHMDDECAMHIHVGKEDGTPFSLKTLQHLAYLVLVYEHEAARWTIPRNRGADFETASNRVDFATECPAPEPHHAYICDEAGAITEGSVEVIWNYQSLAEIRKALFDDVDAAEDPLKAFVKLMGSTKGRIVNFSYCGRDITNNEPAATVEFRQHQGTLDSGDVLHWGRHCTALVALAEKYATTNTQCPITAWTDTIDIEQLWREMTLPESTRHFYRCRIQEFDARWPDVHPTPLCEPDMVFDDDFSFSDDEESEDSEPDMTEAEVQENMVVV</sequence>
<feature type="compositionally biased region" description="Polar residues" evidence="1">
    <location>
        <begin position="1"/>
        <end position="15"/>
    </location>
</feature>
<dbReference type="STRING" id="1043002.A0A074XAL5"/>
<protein>
    <recommendedName>
        <fullName evidence="4">Amidoligase enzyme</fullName>
    </recommendedName>
</protein>
<dbReference type="EMBL" id="KL584987">
    <property type="protein sequence ID" value="KEQ82570.1"/>
    <property type="molecule type" value="Genomic_DNA"/>
</dbReference>
<dbReference type="PANTHER" id="PTHR36847:SF1">
    <property type="entry name" value="AMIDOLIGASE ENZYME"/>
    <property type="match status" value="1"/>
</dbReference>
<organism evidence="2 3">
    <name type="scientific">Aureobasidium pullulans EXF-150</name>
    <dbReference type="NCBI Taxonomy" id="1043002"/>
    <lineage>
        <taxon>Eukaryota</taxon>
        <taxon>Fungi</taxon>
        <taxon>Dikarya</taxon>
        <taxon>Ascomycota</taxon>
        <taxon>Pezizomycotina</taxon>
        <taxon>Dothideomycetes</taxon>
        <taxon>Dothideomycetidae</taxon>
        <taxon>Dothideales</taxon>
        <taxon>Saccotheciaceae</taxon>
        <taxon>Aureobasidium</taxon>
    </lineage>
</organism>
<evidence type="ECO:0000313" key="3">
    <source>
        <dbReference type="Proteomes" id="UP000030706"/>
    </source>
</evidence>
<proteinExistence type="predicted"/>
<feature type="region of interest" description="Disordered" evidence="1">
    <location>
        <begin position="1"/>
        <end position="28"/>
    </location>
</feature>
<dbReference type="AlphaFoldDB" id="A0A074XAL5"/>
<evidence type="ECO:0000313" key="2">
    <source>
        <dbReference type="EMBL" id="KEQ82570.1"/>
    </source>
</evidence>
<dbReference type="OrthoDB" id="412402at2759"/>
<name>A0A074XAL5_AURPU</name>
<gene>
    <name evidence="2" type="ORF">M438DRAFT_53773</name>
</gene>
<dbReference type="Proteomes" id="UP000030706">
    <property type="component" value="Unassembled WGS sequence"/>
</dbReference>
<accession>A0A074XAL5</accession>
<reference evidence="2 3" key="1">
    <citation type="journal article" date="2014" name="BMC Genomics">
        <title>Genome sequencing of four Aureobasidium pullulans varieties: biotechnological potential, stress tolerance, and description of new species.</title>
        <authorList>
            <person name="Gostin Ar C."/>
            <person name="Ohm R.A."/>
            <person name="Kogej T."/>
            <person name="Sonjak S."/>
            <person name="Turk M."/>
            <person name="Zajc J."/>
            <person name="Zalar P."/>
            <person name="Grube M."/>
            <person name="Sun H."/>
            <person name="Han J."/>
            <person name="Sharma A."/>
            <person name="Chiniquy J."/>
            <person name="Ngan C.Y."/>
            <person name="Lipzen A."/>
            <person name="Barry K."/>
            <person name="Grigoriev I.V."/>
            <person name="Gunde-Cimerman N."/>
        </authorList>
    </citation>
    <scope>NUCLEOTIDE SEQUENCE [LARGE SCALE GENOMIC DNA]</scope>
    <source>
        <strain evidence="2 3">EXF-150</strain>
    </source>
</reference>
<feature type="compositionally biased region" description="Acidic residues" evidence="1">
    <location>
        <begin position="462"/>
        <end position="482"/>
    </location>
</feature>
<dbReference type="RefSeq" id="XP_029758757.1">
    <property type="nucleotide sequence ID" value="XM_029910170.1"/>
</dbReference>
<dbReference type="HOGENOM" id="CLU_611076_0_0_1"/>
<dbReference type="GeneID" id="40752476"/>
<dbReference type="PANTHER" id="PTHR36847">
    <property type="entry name" value="AMIDOLIGASE ENZYME"/>
    <property type="match status" value="1"/>
</dbReference>
<evidence type="ECO:0000256" key="1">
    <source>
        <dbReference type="SAM" id="MobiDB-lite"/>
    </source>
</evidence>
<keyword evidence="3" id="KW-1185">Reference proteome</keyword>
<feature type="region of interest" description="Disordered" evidence="1">
    <location>
        <begin position="462"/>
        <end position="489"/>
    </location>
</feature>